<gene>
    <name evidence="2" type="ordered locus">Sta7437_4946</name>
</gene>
<dbReference type="Pfam" id="PF08241">
    <property type="entry name" value="Methyltransf_11"/>
    <property type="match status" value="1"/>
</dbReference>
<evidence type="ECO:0000313" key="3">
    <source>
        <dbReference type="Proteomes" id="UP000010473"/>
    </source>
</evidence>
<evidence type="ECO:0000259" key="1">
    <source>
        <dbReference type="Pfam" id="PF08241"/>
    </source>
</evidence>
<dbReference type="KEGG" id="scs:Sta7437_4946"/>
<keyword evidence="2" id="KW-0489">Methyltransferase</keyword>
<dbReference type="GO" id="GO:0032259">
    <property type="term" value="P:methylation"/>
    <property type="evidence" value="ECO:0007669"/>
    <property type="project" value="UniProtKB-KW"/>
</dbReference>
<sequence length="212" mass="24688">MNINEVKVKTQYDRLADIYDLRWRNYIVNTLTFLHNWEEIEPQSTILDVACGTGEFERLLLNQNPTQKITGIDISEKMLNIAREKYRAYPNIEFHQASVHSLPFASESFDVVVCANAFHYFDEPEVALAEMKRVLKPNGKVIILDWNKDYPVCRICDWLLQIFDPAHQQCYTQDQLHQLLLSADFKIYRATKVRFGVIWGLMAVTVLSSKIS</sequence>
<accession>K9Y0L8</accession>
<organism evidence="2 3">
    <name type="scientific">Stanieria cyanosphaera (strain ATCC 29371 / PCC 7437)</name>
    <dbReference type="NCBI Taxonomy" id="111780"/>
    <lineage>
        <taxon>Bacteria</taxon>
        <taxon>Bacillati</taxon>
        <taxon>Cyanobacteriota</taxon>
        <taxon>Cyanophyceae</taxon>
        <taxon>Pleurocapsales</taxon>
        <taxon>Dermocarpellaceae</taxon>
        <taxon>Stanieria</taxon>
    </lineage>
</organism>
<keyword evidence="2" id="KW-0808">Transferase</keyword>
<keyword evidence="3" id="KW-1185">Reference proteome</keyword>
<dbReference type="PANTHER" id="PTHR43591:SF110">
    <property type="entry name" value="RHODANESE DOMAIN-CONTAINING PROTEIN"/>
    <property type="match status" value="1"/>
</dbReference>
<dbReference type="AlphaFoldDB" id="K9Y0L8"/>
<keyword evidence="2" id="KW-0614">Plasmid</keyword>
<dbReference type="HOGENOM" id="CLU_037990_10_1_3"/>
<dbReference type="InterPro" id="IPR013216">
    <property type="entry name" value="Methyltransf_11"/>
</dbReference>
<feature type="domain" description="Methyltransferase type 11" evidence="1">
    <location>
        <begin position="47"/>
        <end position="143"/>
    </location>
</feature>
<dbReference type="SUPFAM" id="SSF53335">
    <property type="entry name" value="S-adenosyl-L-methionine-dependent methyltransferases"/>
    <property type="match status" value="1"/>
</dbReference>
<dbReference type="Proteomes" id="UP000010473">
    <property type="component" value="Plasmid pSTA7437.03"/>
</dbReference>
<name>K9Y0L8_STAC7</name>
<dbReference type="RefSeq" id="WP_015195746.1">
    <property type="nucleotide sequence ID" value="NC_019750.1"/>
</dbReference>
<dbReference type="CDD" id="cd02440">
    <property type="entry name" value="AdoMet_MTases"/>
    <property type="match status" value="1"/>
</dbReference>
<dbReference type="PROSITE" id="PS51608">
    <property type="entry name" value="SAM_MT_UBIE"/>
    <property type="match status" value="1"/>
</dbReference>
<geneLocation type="plasmid" evidence="2 3">
    <name>pSTA7437.03</name>
</geneLocation>
<dbReference type="EMBL" id="CP003656">
    <property type="protein sequence ID" value="AFZ38370.1"/>
    <property type="molecule type" value="Genomic_DNA"/>
</dbReference>
<reference evidence="3" key="1">
    <citation type="journal article" date="2013" name="Proc. Natl. Acad. Sci. U.S.A.">
        <title>Improving the coverage of the cyanobacterial phylum using diversity-driven genome sequencing.</title>
        <authorList>
            <person name="Shih P.M."/>
            <person name="Wu D."/>
            <person name="Latifi A."/>
            <person name="Axen S.D."/>
            <person name="Fewer D.P."/>
            <person name="Talla E."/>
            <person name="Calteau A."/>
            <person name="Cai F."/>
            <person name="Tandeau de Marsac N."/>
            <person name="Rippka R."/>
            <person name="Herdman M."/>
            <person name="Sivonen K."/>
            <person name="Coursin T."/>
            <person name="Laurent T."/>
            <person name="Goodwin L."/>
            <person name="Nolan M."/>
            <person name="Davenport K.W."/>
            <person name="Han C.S."/>
            <person name="Rubin E.M."/>
            <person name="Eisen J.A."/>
            <person name="Woyke T."/>
            <person name="Gugger M."/>
            <person name="Kerfeld C.A."/>
        </authorList>
    </citation>
    <scope>NUCLEOTIDE SEQUENCE [LARGE SCALE GENOMIC DNA]</scope>
    <source>
        <strain evidence="3">ATCC 29371 / PCC 7437</strain>
        <plasmid evidence="3">Plasmid pSTA7437.03</plasmid>
    </source>
</reference>
<dbReference type="InterPro" id="IPR029063">
    <property type="entry name" value="SAM-dependent_MTases_sf"/>
</dbReference>
<evidence type="ECO:0000313" key="2">
    <source>
        <dbReference type="EMBL" id="AFZ38370.1"/>
    </source>
</evidence>
<dbReference type="GO" id="GO:0008757">
    <property type="term" value="F:S-adenosylmethionine-dependent methyltransferase activity"/>
    <property type="evidence" value="ECO:0007669"/>
    <property type="project" value="InterPro"/>
</dbReference>
<proteinExistence type="predicted"/>
<protein>
    <submittedName>
        <fullName evidence="2">Methyltransferase type 11</fullName>
    </submittedName>
</protein>
<dbReference type="PANTHER" id="PTHR43591">
    <property type="entry name" value="METHYLTRANSFERASE"/>
    <property type="match status" value="1"/>
</dbReference>
<dbReference type="Gene3D" id="3.40.50.150">
    <property type="entry name" value="Vaccinia Virus protein VP39"/>
    <property type="match status" value="1"/>
</dbReference>
<dbReference type="InterPro" id="IPR004033">
    <property type="entry name" value="UbiE/COQ5_MeTrFase"/>
</dbReference>